<dbReference type="PROSITE" id="PS51257">
    <property type="entry name" value="PROKAR_LIPOPROTEIN"/>
    <property type="match status" value="1"/>
</dbReference>
<sequence length="300" mass="31770">MRRSLALAVGLLLVLAGCNAFPGGETDTTSEVTTRADGTTVSEATTGEPTETAGGSALPPGLSANSVTDAAALAAAHEQVLANQTYTYDRKVRVVADNGSELGRWGQHTQVGAERLRFNHTQTGTGVSVAGITIEDSRVYTNGSVTFWNASAYRDGYRRVAGRGFAETTFSSEQLLADVLNGSATSVTSVAPPEETGGVESDGGQWYRVRAEGENRTFTYRPRNGSVEVNATNVTATALVAPSGFVRNVTYEYDFERGSVSGHRTMTVRYSAVGETTVEVPAWVDEAEAVHANRTQENGT</sequence>
<name>A0A8U0HY44_9EURY</name>
<dbReference type="Proteomes" id="UP000830729">
    <property type="component" value="Chromosome"/>
</dbReference>
<gene>
    <name evidence="2" type="ORF">M0R89_05195</name>
</gene>
<protein>
    <submittedName>
        <fullName evidence="2">Uncharacterized protein</fullName>
    </submittedName>
</protein>
<feature type="compositionally biased region" description="Polar residues" evidence="1">
    <location>
        <begin position="26"/>
        <end position="41"/>
    </location>
</feature>
<evidence type="ECO:0000313" key="3">
    <source>
        <dbReference type="Proteomes" id="UP000830729"/>
    </source>
</evidence>
<dbReference type="AlphaFoldDB" id="A0A8U0HY44"/>
<dbReference type="KEGG" id="halx:M0R89_05195"/>
<dbReference type="EMBL" id="CP096659">
    <property type="protein sequence ID" value="UPV75464.1"/>
    <property type="molecule type" value="Genomic_DNA"/>
</dbReference>
<evidence type="ECO:0000256" key="1">
    <source>
        <dbReference type="SAM" id="MobiDB-lite"/>
    </source>
</evidence>
<keyword evidence="3" id="KW-1185">Reference proteome</keyword>
<feature type="region of interest" description="Disordered" evidence="1">
    <location>
        <begin position="23"/>
        <end position="59"/>
    </location>
</feature>
<organism evidence="2 3">
    <name type="scientific">Halorussus limi</name>
    <dbReference type="NCBI Taxonomy" id="2938695"/>
    <lineage>
        <taxon>Archaea</taxon>
        <taxon>Methanobacteriati</taxon>
        <taxon>Methanobacteriota</taxon>
        <taxon>Stenosarchaea group</taxon>
        <taxon>Halobacteria</taxon>
        <taxon>Halobacteriales</taxon>
        <taxon>Haladaptataceae</taxon>
        <taxon>Halorussus</taxon>
    </lineage>
</organism>
<proteinExistence type="predicted"/>
<evidence type="ECO:0000313" key="2">
    <source>
        <dbReference type="EMBL" id="UPV75464.1"/>
    </source>
</evidence>
<reference evidence="2 3" key="1">
    <citation type="submission" date="2022-04" db="EMBL/GenBank/DDBJ databases">
        <title>Diverse halophilic archaea isolated from saline environments.</title>
        <authorList>
            <person name="Cui H.-L."/>
        </authorList>
    </citation>
    <scope>NUCLEOTIDE SEQUENCE [LARGE SCALE GENOMIC DNA]</scope>
    <source>
        <strain evidence="2 3">XZYJT49</strain>
    </source>
</reference>
<feature type="compositionally biased region" description="Low complexity" evidence="1">
    <location>
        <begin position="42"/>
        <end position="57"/>
    </location>
</feature>
<accession>A0A8U0HY44</accession>
<dbReference type="GeneID" id="72184572"/>
<dbReference type="RefSeq" id="WP_248651504.1">
    <property type="nucleotide sequence ID" value="NZ_CP096659.1"/>
</dbReference>